<dbReference type="RefSeq" id="WP_049171824.1">
    <property type="nucleotide sequence ID" value="NZ_CP120687.1"/>
</dbReference>
<keyword evidence="2" id="KW-0812">Transmembrane</keyword>
<keyword evidence="2" id="KW-1133">Transmembrane helix</keyword>
<accession>A0ABY8DTL9</accession>
<name>A0ABY8DTL9_9LACO</name>
<keyword evidence="5" id="KW-1185">Reference proteome</keyword>
<dbReference type="Proteomes" id="UP001220228">
    <property type="component" value="Chromosome"/>
</dbReference>
<sequence>MRKLTSICFYLLTGILFILAILSALFLDSNWLAYSVTIVLFAGIIYLKRFKKLKPFWLQLTATLLFFGVSLITITLTRPNLTVSLYGNLVNNSLKMANHMYEAKHGISLFVKKIETESKPYRAKDWQSPAGYTNKTINLGKARGYMLSANKGKHTKVIYQIHGGGYLAQFSNTYNKAAVNYSNADNQANVFSLDYRTAPKHPFPAALNDALTGYQYLLKHGYQAKNIIIAGDSSGAGLSLALTLYLRDHKDPLPAALVLASPWADLTASGKSYRTNTTKDPLFGSASSKKSPRHPIPITYAGKHNLKNPYISPVFGNFKDFPPMLIQTGSNELLLSDSKTIVKKARAAKVHVKFLEFSGMYHIFYISTPQIPEGQRAWANIRSFVSKY</sequence>
<dbReference type="EMBL" id="CP120687">
    <property type="protein sequence ID" value="WFB40350.1"/>
    <property type="molecule type" value="Genomic_DNA"/>
</dbReference>
<evidence type="ECO:0000256" key="1">
    <source>
        <dbReference type="ARBA" id="ARBA00022801"/>
    </source>
</evidence>
<organism evidence="4 5">
    <name type="scientific">Lacticaseibacillus huelsenbergensis</name>
    <dbReference type="NCBI Taxonomy" id="3035291"/>
    <lineage>
        <taxon>Bacteria</taxon>
        <taxon>Bacillati</taxon>
        <taxon>Bacillota</taxon>
        <taxon>Bacilli</taxon>
        <taxon>Lactobacillales</taxon>
        <taxon>Lactobacillaceae</taxon>
        <taxon>Lacticaseibacillus</taxon>
    </lineage>
</organism>
<dbReference type="InterPro" id="IPR013094">
    <property type="entry name" value="AB_hydrolase_3"/>
</dbReference>
<keyword evidence="2" id="KW-0472">Membrane</keyword>
<dbReference type="PANTHER" id="PTHR48081">
    <property type="entry name" value="AB HYDROLASE SUPERFAMILY PROTEIN C4A8.06C"/>
    <property type="match status" value="1"/>
</dbReference>
<evidence type="ECO:0000256" key="2">
    <source>
        <dbReference type="SAM" id="Phobius"/>
    </source>
</evidence>
<protein>
    <submittedName>
        <fullName evidence="4">Alpha/beta hydrolase fold domain-containing protein</fullName>
    </submittedName>
</protein>
<keyword evidence="1 4" id="KW-0378">Hydrolase</keyword>
<dbReference type="SUPFAM" id="SSF53474">
    <property type="entry name" value="alpha/beta-Hydrolases"/>
    <property type="match status" value="1"/>
</dbReference>
<feature type="transmembrane region" description="Helical" evidence="2">
    <location>
        <begin position="31"/>
        <end position="47"/>
    </location>
</feature>
<proteinExistence type="predicted"/>
<feature type="transmembrane region" description="Helical" evidence="2">
    <location>
        <begin position="56"/>
        <end position="76"/>
    </location>
</feature>
<evidence type="ECO:0000313" key="4">
    <source>
        <dbReference type="EMBL" id="WFB40350.1"/>
    </source>
</evidence>
<dbReference type="PANTHER" id="PTHR48081:SF8">
    <property type="entry name" value="ALPHA_BETA HYDROLASE FOLD-3 DOMAIN-CONTAINING PROTEIN-RELATED"/>
    <property type="match status" value="1"/>
</dbReference>
<dbReference type="InterPro" id="IPR050300">
    <property type="entry name" value="GDXG_lipolytic_enzyme"/>
</dbReference>
<feature type="domain" description="Alpha/beta hydrolase fold-3" evidence="3">
    <location>
        <begin position="160"/>
        <end position="365"/>
    </location>
</feature>
<evidence type="ECO:0000259" key="3">
    <source>
        <dbReference type="Pfam" id="PF07859"/>
    </source>
</evidence>
<dbReference type="Gene3D" id="3.40.50.1820">
    <property type="entry name" value="alpha/beta hydrolase"/>
    <property type="match status" value="1"/>
</dbReference>
<dbReference type="Pfam" id="PF07859">
    <property type="entry name" value="Abhydrolase_3"/>
    <property type="match status" value="1"/>
</dbReference>
<evidence type="ECO:0000313" key="5">
    <source>
        <dbReference type="Proteomes" id="UP001220228"/>
    </source>
</evidence>
<dbReference type="GO" id="GO:0016787">
    <property type="term" value="F:hydrolase activity"/>
    <property type="evidence" value="ECO:0007669"/>
    <property type="project" value="UniProtKB-KW"/>
</dbReference>
<dbReference type="InterPro" id="IPR029058">
    <property type="entry name" value="AB_hydrolase_fold"/>
</dbReference>
<reference evidence="4 5" key="1">
    <citation type="submission" date="2023-03" db="EMBL/GenBank/DDBJ databases">
        <authorList>
            <person name="Ruckert-Reed C."/>
        </authorList>
    </citation>
    <scope>NUCLEOTIDE SEQUENCE [LARGE SCALE GENOMIC DNA]</scope>
    <source>
        <strain evidence="4 5">DSM 115425</strain>
    </source>
</reference>
<gene>
    <name evidence="4" type="ORF">LHUE1_001136</name>
</gene>
<feature type="transmembrane region" description="Helical" evidence="2">
    <location>
        <begin position="7"/>
        <end position="25"/>
    </location>
</feature>